<proteinExistence type="predicted"/>
<name>A0A4R4ZJB2_9ACTN</name>
<dbReference type="Proteomes" id="UP000295124">
    <property type="component" value="Unassembled WGS sequence"/>
</dbReference>
<keyword evidence="2" id="KW-1185">Reference proteome</keyword>
<gene>
    <name evidence="1" type="ORF">E1263_17320</name>
</gene>
<evidence type="ECO:0000313" key="1">
    <source>
        <dbReference type="EMBL" id="TDD58838.1"/>
    </source>
</evidence>
<protein>
    <submittedName>
        <fullName evidence="1">Uncharacterized protein</fullName>
    </submittedName>
</protein>
<sequence length="177" mass="19404">MLLLLAVAQQEGRKIQSLDRLGYYDFFADNPFIVLDGSKKTDPVDAVTLEIAGFSRAQLAYASSGQRFASRRRRLQHDVAQLVALRLAAIDSNGYVITPQGAQVTEALRTAYADAYRKSSEIVLRRLYPMSAKSLESNVETWLGHSSLLLDLLDEVTDAVVPPLSELPAAPPDGGNR</sequence>
<dbReference type="AlphaFoldDB" id="A0A4R4ZJB2"/>
<organism evidence="1 2">
    <name type="scientific">Kribbella antibiotica</name>
    <dbReference type="NCBI Taxonomy" id="190195"/>
    <lineage>
        <taxon>Bacteria</taxon>
        <taxon>Bacillati</taxon>
        <taxon>Actinomycetota</taxon>
        <taxon>Actinomycetes</taxon>
        <taxon>Propionibacteriales</taxon>
        <taxon>Kribbellaceae</taxon>
        <taxon>Kribbella</taxon>
    </lineage>
</organism>
<dbReference type="OrthoDB" id="4962877at2"/>
<accession>A0A4R4ZJB2</accession>
<evidence type="ECO:0000313" key="2">
    <source>
        <dbReference type="Proteomes" id="UP000295124"/>
    </source>
</evidence>
<dbReference type="RefSeq" id="WP_132168541.1">
    <property type="nucleotide sequence ID" value="NZ_SMKX01000044.1"/>
</dbReference>
<dbReference type="EMBL" id="SMKX01000044">
    <property type="protein sequence ID" value="TDD58838.1"/>
    <property type="molecule type" value="Genomic_DNA"/>
</dbReference>
<comment type="caution">
    <text evidence="1">The sequence shown here is derived from an EMBL/GenBank/DDBJ whole genome shotgun (WGS) entry which is preliminary data.</text>
</comment>
<reference evidence="1 2" key="1">
    <citation type="submission" date="2019-03" db="EMBL/GenBank/DDBJ databases">
        <title>Draft genome sequences of novel Actinobacteria.</title>
        <authorList>
            <person name="Sahin N."/>
            <person name="Ay H."/>
            <person name="Saygin H."/>
        </authorList>
    </citation>
    <scope>NUCLEOTIDE SEQUENCE [LARGE SCALE GENOMIC DNA]</scope>
    <source>
        <strain evidence="1 2">JCM 13523</strain>
    </source>
</reference>